<sequence>MIIYINEREVVMRPSNDALAEAILEQAKKDFLHKGYRKTSVRGIAAAVDVTTGALYRYYASKEALFDAIVEDPAQELLDLFESYAESNVPCDDTGAVLSDLPYRSTDHMKKLVAYIYEHYDVFKLIASCAEGTKYAHYVERLIAIETVSAIDLIEELVCAGKLTHSIDDMFIHMIITSMFTGIFEIIAHDEPIDDAVAHIESLQRFYAAGWREMLKES</sequence>
<dbReference type="GO" id="GO:0000976">
    <property type="term" value="F:transcription cis-regulatory region binding"/>
    <property type="evidence" value="ECO:0007669"/>
    <property type="project" value="TreeGrafter"/>
</dbReference>
<organism evidence="6 7">
    <name type="scientific">Aedoeadaptatus coxii</name>
    <dbReference type="NCBI Taxonomy" id="755172"/>
    <lineage>
        <taxon>Bacteria</taxon>
        <taxon>Bacillati</taxon>
        <taxon>Bacillota</taxon>
        <taxon>Tissierellia</taxon>
        <taxon>Tissierellales</taxon>
        <taxon>Peptoniphilaceae</taxon>
        <taxon>Aedoeadaptatus</taxon>
    </lineage>
</organism>
<gene>
    <name evidence="6" type="ORF">HMPREF1863_01125</name>
</gene>
<dbReference type="Pfam" id="PF00440">
    <property type="entry name" value="TetR_N"/>
    <property type="match status" value="1"/>
</dbReference>
<protein>
    <submittedName>
        <fullName evidence="6">Transcriptional regulator, TetR family</fullName>
    </submittedName>
</protein>
<dbReference type="STRING" id="755172.HMPREF1863_01125"/>
<dbReference type="Gene3D" id="1.10.357.10">
    <property type="entry name" value="Tetracycline Repressor, domain 2"/>
    <property type="match status" value="1"/>
</dbReference>
<dbReference type="PANTHER" id="PTHR30055:SF234">
    <property type="entry name" value="HTH-TYPE TRANSCRIPTIONAL REGULATOR BETI"/>
    <property type="match status" value="1"/>
</dbReference>
<dbReference type="PATRIC" id="fig|755172.3.peg.1085"/>
<dbReference type="AlphaFoldDB" id="A0A134AEZ0"/>
<dbReference type="InterPro" id="IPR050109">
    <property type="entry name" value="HTH-type_TetR-like_transc_reg"/>
</dbReference>
<feature type="domain" description="HTH tetR-type" evidence="5">
    <location>
        <begin position="17"/>
        <end position="77"/>
    </location>
</feature>
<evidence type="ECO:0000259" key="5">
    <source>
        <dbReference type="PROSITE" id="PS50977"/>
    </source>
</evidence>
<dbReference type="EMBL" id="LSDG01000033">
    <property type="protein sequence ID" value="KXB66263.1"/>
    <property type="molecule type" value="Genomic_DNA"/>
</dbReference>
<dbReference type="SUPFAM" id="SSF46689">
    <property type="entry name" value="Homeodomain-like"/>
    <property type="match status" value="1"/>
</dbReference>
<comment type="caution">
    <text evidence="6">The sequence shown here is derived from an EMBL/GenBank/DDBJ whole genome shotgun (WGS) entry which is preliminary data.</text>
</comment>
<evidence type="ECO:0000256" key="2">
    <source>
        <dbReference type="ARBA" id="ARBA00023125"/>
    </source>
</evidence>
<dbReference type="Proteomes" id="UP000070442">
    <property type="component" value="Unassembled WGS sequence"/>
</dbReference>
<dbReference type="PROSITE" id="PS50977">
    <property type="entry name" value="HTH_TETR_2"/>
    <property type="match status" value="1"/>
</dbReference>
<evidence type="ECO:0000256" key="4">
    <source>
        <dbReference type="PROSITE-ProRule" id="PRU00335"/>
    </source>
</evidence>
<dbReference type="InterPro" id="IPR001647">
    <property type="entry name" value="HTH_TetR"/>
</dbReference>
<name>A0A134AEZ0_9FIRM</name>
<accession>A0A134AEZ0</accession>
<keyword evidence="3" id="KW-0804">Transcription</keyword>
<reference evidence="7" key="1">
    <citation type="submission" date="2016-01" db="EMBL/GenBank/DDBJ databases">
        <authorList>
            <person name="Mitreva M."/>
            <person name="Pepin K.H."/>
            <person name="Mihindukulasuriya K.A."/>
            <person name="Fulton R."/>
            <person name="Fronick C."/>
            <person name="O'Laughlin M."/>
            <person name="Miner T."/>
            <person name="Herter B."/>
            <person name="Rosa B.A."/>
            <person name="Cordes M."/>
            <person name="Tomlinson C."/>
            <person name="Wollam A."/>
            <person name="Palsikar V.B."/>
            <person name="Mardis E.R."/>
            <person name="Wilson R.K."/>
        </authorList>
    </citation>
    <scope>NUCLEOTIDE SEQUENCE [LARGE SCALE GENOMIC DNA]</scope>
    <source>
        <strain evidence="7">DNF00729</strain>
    </source>
</reference>
<dbReference type="InterPro" id="IPR009057">
    <property type="entry name" value="Homeodomain-like_sf"/>
</dbReference>
<proteinExistence type="predicted"/>
<evidence type="ECO:0000313" key="7">
    <source>
        <dbReference type="Proteomes" id="UP000070442"/>
    </source>
</evidence>
<evidence type="ECO:0000256" key="1">
    <source>
        <dbReference type="ARBA" id="ARBA00023015"/>
    </source>
</evidence>
<evidence type="ECO:0000256" key="3">
    <source>
        <dbReference type="ARBA" id="ARBA00023163"/>
    </source>
</evidence>
<evidence type="ECO:0000313" key="6">
    <source>
        <dbReference type="EMBL" id="KXB66263.1"/>
    </source>
</evidence>
<keyword evidence="2 4" id="KW-0238">DNA-binding</keyword>
<dbReference type="GO" id="GO:0003700">
    <property type="term" value="F:DNA-binding transcription factor activity"/>
    <property type="evidence" value="ECO:0007669"/>
    <property type="project" value="TreeGrafter"/>
</dbReference>
<keyword evidence="7" id="KW-1185">Reference proteome</keyword>
<dbReference type="PANTHER" id="PTHR30055">
    <property type="entry name" value="HTH-TYPE TRANSCRIPTIONAL REGULATOR RUTR"/>
    <property type="match status" value="1"/>
</dbReference>
<feature type="DNA-binding region" description="H-T-H motif" evidence="4">
    <location>
        <begin position="40"/>
        <end position="59"/>
    </location>
</feature>
<keyword evidence="1" id="KW-0805">Transcription regulation</keyword>
<dbReference type="PRINTS" id="PR00455">
    <property type="entry name" value="HTHTETR"/>
</dbReference>